<evidence type="ECO:0000256" key="4">
    <source>
        <dbReference type="ARBA" id="ARBA00022692"/>
    </source>
</evidence>
<name>A0ABU0JI14_9HYPH</name>
<feature type="transmembrane region" description="Helical" evidence="9">
    <location>
        <begin position="177"/>
        <end position="198"/>
    </location>
</feature>
<keyword evidence="7 9" id="KW-1133">Transmembrane helix</keyword>
<keyword evidence="8 9" id="KW-0472">Membrane</keyword>
<feature type="transmembrane region" description="Helical" evidence="9">
    <location>
        <begin position="244"/>
        <end position="263"/>
    </location>
</feature>
<dbReference type="InterPro" id="IPR025966">
    <property type="entry name" value="OppC_N"/>
</dbReference>
<reference evidence="11 12" key="1">
    <citation type="submission" date="2023-07" db="EMBL/GenBank/DDBJ databases">
        <title>Genomic Encyclopedia of Type Strains, Phase IV (KMG-IV): sequencing the most valuable type-strain genomes for metagenomic binning, comparative biology and taxonomic classification.</title>
        <authorList>
            <person name="Goeker M."/>
        </authorList>
    </citation>
    <scope>NUCLEOTIDE SEQUENCE [LARGE SCALE GENOMIC DNA]</scope>
    <source>
        <strain evidence="11 12">DSM 19619</strain>
    </source>
</reference>
<keyword evidence="2 9" id="KW-0813">Transport</keyword>
<evidence type="ECO:0000256" key="6">
    <source>
        <dbReference type="ARBA" id="ARBA00022927"/>
    </source>
</evidence>
<sequence>MRSWRMEGMALRPSGLLALGCAGVLLLLALLGPSIAPYDPLATNVRQALEAPSAAHWFGTDQLGRDIFSRVLVAARLDLAIAVSAVALSFVVGNTIGAACGFVGGPLDQWVGRLVDVLMAFPLFIVAMAMAAVLGNGVANIIYATALINLPFYIRFSRSEVAVRRNAGYVQAARLGGAGDLALLFGVLLPNILPALVVQMSLNLGWAILNTAGLSFIGVGVRPPAPEWGVLVSEGAQFIITGQWWVAACPGLALMFAVLAFNLSGDALRDLLDVRRAA</sequence>
<dbReference type="InterPro" id="IPR000515">
    <property type="entry name" value="MetI-like"/>
</dbReference>
<evidence type="ECO:0000256" key="3">
    <source>
        <dbReference type="ARBA" id="ARBA00022475"/>
    </source>
</evidence>
<dbReference type="Pfam" id="PF00528">
    <property type="entry name" value="BPD_transp_1"/>
    <property type="match status" value="1"/>
</dbReference>
<feature type="domain" description="ABC transmembrane type-1" evidence="10">
    <location>
        <begin position="75"/>
        <end position="265"/>
    </location>
</feature>
<keyword evidence="12" id="KW-1185">Reference proteome</keyword>
<comment type="subcellular location">
    <subcellularLocation>
        <location evidence="1 9">Cell membrane</location>
        <topology evidence="1 9">Multi-pass membrane protein</topology>
    </subcellularLocation>
</comment>
<keyword evidence="6" id="KW-0653">Protein transport</keyword>
<dbReference type="RefSeq" id="WP_307282721.1">
    <property type="nucleotide sequence ID" value="NZ_JAUSVX010000019.1"/>
</dbReference>
<comment type="caution">
    <text evidence="11">The sequence shown here is derived from an EMBL/GenBank/DDBJ whole genome shotgun (WGS) entry which is preliminary data.</text>
</comment>
<feature type="transmembrane region" description="Helical" evidence="9">
    <location>
        <begin position="114"/>
        <end position="134"/>
    </location>
</feature>
<evidence type="ECO:0000256" key="2">
    <source>
        <dbReference type="ARBA" id="ARBA00022448"/>
    </source>
</evidence>
<dbReference type="PANTHER" id="PTHR43386">
    <property type="entry name" value="OLIGOPEPTIDE TRANSPORT SYSTEM PERMEASE PROTEIN APPC"/>
    <property type="match status" value="1"/>
</dbReference>
<dbReference type="EMBL" id="JAUSVX010000019">
    <property type="protein sequence ID" value="MDQ0473933.1"/>
    <property type="molecule type" value="Genomic_DNA"/>
</dbReference>
<evidence type="ECO:0000256" key="9">
    <source>
        <dbReference type="RuleBase" id="RU363032"/>
    </source>
</evidence>
<dbReference type="SUPFAM" id="SSF161098">
    <property type="entry name" value="MetI-like"/>
    <property type="match status" value="1"/>
</dbReference>
<dbReference type="PANTHER" id="PTHR43386:SF1">
    <property type="entry name" value="D,D-DIPEPTIDE TRANSPORT SYSTEM PERMEASE PROTEIN DDPC-RELATED"/>
    <property type="match status" value="1"/>
</dbReference>
<feature type="transmembrane region" description="Helical" evidence="9">
    <location>
        <begin position="140"/>
        <end position="156"/>
    </location>
</feature>
<dbReference type="Gene3D" id="1.10.3720.10">
    <property type="entry name" value="MetI-like"/>
    <property type="match status" value="1"/>
</dbReference>
<keyword evidence="3" id="KW-1003">Cell membrane</keyword>
<dbReference type="CDD" id="cd06261">
    <property type="entry name" value="TM_PBP2"/>
    <property type="match status" value="1"/>
</dbReference>
<dbReference type="InterPro" id="IPR050366">
    <property type="entry name" value="BP-dependent_transpt_permease"/>
</dbReference>
<feature type="transmembrane region" description="Helical" evidence="9">
    <location>
        <begin position="79"/>
        <end position="102"/>
    </location>
</feature>
<evidence type="ECO:0000256" key="8">
    <source>
        <dbReference type="ARBA" id="ARBA00023136"/>
    </source>
</evidence>
<evidence type="ECO:0000313" key="12">
    <source>
        <dbReference type="Proteomes" id="UP001242480"/>
    </source>
</evidence>
<dbReference type="InterPro" id="IPR035906">
    <property type="entry name" value="MetI-like_sf"/>
</dbReference>
<dbReference type="Pfam" id="PF12911">
    <property type="entry name" value="OppC_N"/>
    <property type="match status" value="1"/>
</dbReference>
<dbReference type="PROSITE" id="PS50928">
    <property type="entry name" value="ABC_TM1"/>
    <property type="match status" value="1"/>
</dbReference>
<evidence type="ECO:0000256" key="7">
    <source>
        <dbReference type="ARBA" id="ARBA00022989"/>
    </source>
</evidence>
<comment type="similarity">
    <text evidence="9">Belongs to the binding-protein-dependent transport system permease family.</text>
</comment>
<keyword evidence="5" id="KW-0571">Peptide transport</keyword>
<dbReference type="Proteomes" id="UP001242480">
    <property type="component" value="Unassembled WGS sequence"/>
</dbReference>
<accession>A0ABU0JI14</accession>
<evidence type="ECO:0000259" key="10">
    <source>
        <dbReference type="PROSITE" id="PS50928"/>
    </source>
</evidence>
<evidence type="ECO:0000256" key="5">
    <source>
        <dbReference type="ARBA" id="ARBA00022856"/>
    </source>
</evidence>
<gene>
    <name evidence="11" type="ORF">QO011_006972</name>
</gene>
<evidence type="ECO:0000313" key="11">
    <source>
        <dbReference type="EMBL" id="MDQ0473933.1"/>
    </source>
</evidence>
<protein>
    <submittedName>
        <fullName evidence="11">Peptide/nickel transport system permease protein</fullName>
    </submittedName>
</protein>
<keyword evidence="4 9" id="KW-0812">Transmembrane</keyword>
<organism evidence="11 12">
    <name type="scientific">Labrys wisconsinensis</name>
    <dbReference type="NCBI Taxonomy" id="425677"/>
    <lineage>
        <taxon>Bacteria</taxon>
        <taxon>Pseudomonadati</taxon>
        <taxon>Pseudomonadota</taxon>
        <taxon>Alphaproteobacteria</taxon>
        <taxon>Hyphomicrobiales</taxon>
        <taxon>Xanthobacteraceae</taxon>
        <taxon>Labrys</taxon>
    </lineage>
</organism>
<proteinExistence type="inferred from homology"/>
<evidence type="ECO:0000256" key="1">
    <source>
        <dbReference type="ARBA" id="ARBA00004651"/>
    </source>
</evidence>